<dbReference type="OrthoDB" id="9035985at2"/>
<feature type="signal peptide" evidence="2">
    <location>
        <begin position="1"/>
        <end position="32"/>
    </location>
</feature>
<proteinExistence type="predicted"/>
<dbReference type="EMBL" id="SMRP01000007">
    <property type="protein sequence ID" value="TDG22803.1"/>
    <property type="molecule type" value="Genomic_DNA"/>
</dbReference>
<reference evidence="3 4" key="1">
    <citation type="submission" date="2019-03" db="EMBL/GenBank/DDBJ databases">
        <title>Paraburkholderia sp. 4M-K11, isolated from subtropical forest soil.</title>
        <authorList>
            <person name="Gao Z.-H."/>
            <person name="Qiu L.-H."/>
        </authorList>
    </citation>
    <scope>NUCLEOTIDE SEQUENCE [LARGE SCALE GENOMIC DNA]</scope>
    <source>
        <strain evidence="3 4">4M-K11</strain>
    </source>
</reference>
<evidence type="ECO:0000313" key="3">
    <source>
        <dbReference type="EMBL" id="TDG22803.1"/>
    </source>
</evidence>
<sequence>MKAFPTERSGRPLMHAFALCAATILIATTAFAQASSPVTSSVFVHHSFDTGNSAINENFQFIAHPPMRPVAASAPTVTRSPHRGRRGQAGATGSGANDTATAVPLPQVPADGTTNAPISQ</sequence>
<evidence type="ECO:0000256" key="1">
    <source>
        <dbReference type="SAM" id="MobiDB-lite"/>
    </source>
</evidence>
<dbReference type="Proteomes" id="UP000295722">
    <property type="component" value="Unassembled WGS sequence"/>
</dbReference>
<comment type="caution">
    <text evidence="3">The sequence shown here is derived from an EMBL/GenBank/DDBJ whole genome shotgun (WGS) entry which is preliminary data.</text>
</comment>
<dbReference type="AlphaFoldDB" id="A0A4R5M9G0"/>
<evidence type="ECO:0000313" key="4">
    <source>
        <dbReference type="Proteomes" id="UP000295722"/>
    </source>
</evidence>
<keyword evidence="4" id="KW-1185">Reference proteome</keyword>
<accession>A0A4R5M9G0</accession>
<keyword evidence="2" id="KW-0732">Signal</keyword>
<organism evidence="3 4">
    <name type="scientific">Paraburkholderia silviterrae</name>
    <dbReference type="NCBI Taxonomy" id="2528715"/>
    <lineage>
        <taxon>Bacteria</taxon>
        <taxon>Pseudomonadati</taxon>
        <taxon>Pseudomonadota</taxon>
        <taxon>Betaproteobacteria</taxon>
        <taxon>Burkholderiales</taxon>
        <taxon>Burkholderiaceae</taxon>
        <taxon>Paraburkholderia</taxon>
    </lineage>
</organism>
<feature type="chain" id="PRO_5020504755" evidence="2">
    <location>
        <begin position="33"/>
        <end position="120"/>
    </location>
</feature>
<evidence type="ECO:0000256" key="2">
    <source>
        <dbReference type="SAM" id="SignalP"/>
    </source>
</evidence>
<name>A0A4R5M9G0_9BURK</name>
<protein>
    <submittedName>
        <fullName evidence="3">Uncharacterized protein</fullName>
    </submittedName>
</protein>
<gene>
    <name evidence="3" type="ORF">EYW47_16445</name>
</gene>
<dbReference type="RefSeq" id="WP_133195899.1">
    <property type="nucleotide sequence ID" value="NZ_JBHUCW010000011.1"/>
</dbReference>
<feature type="region of interest" description="Disordered" evidence="1">
    <location>
        <begin position="71"/>
        <end position="120"/>
    </location>
</feature>